<dbReference type="InterPro" id="IPR041489">
    <property type="entry name" value="PDZ_6"/>
</dbReference>
<evidence type="ECO:0000256" key="5">
    <source>
        <dbReference type="SAM" id="Phobius"/>
    </source>
</evidence>
<dbReference type="InterPro" id="IPR008915">
    <property type="entry name" value="Peptidase_M50"/>
</dbReference>
<dbReference type="GO" id="GO:0016020">
    <property type="term" value="C:membrane"/>
    <property type="evidence" value="ECO:0007669"/>
    <property type="project" value="InterPro"/>
</dbReference>
<keyword evidence="4 5" id="KW-0472">Membrane</keyword>
<feature type="transmembrane region" description="Helical" evidence="5">
    <location>
        <begin position="131"/>
        <end position="150"/>
    </location>
</feature>
<dbReference type="GO" id="GO:0004222">
    <property type="term" value="F:metalloendopeptidase activity"/>
    <property type="evidence" value="ECO:0007669"/>
    <property type="project" value="InterPro"/>
</dbReference>
<keyword evidence="3 5" id="KW-1133">Transmembrane helix</keyword>
<feature type="transmembrane region" description="Helical" evidence="5">
    <location>
        <begin position="94"/>
        <end position="119"/>
    </location>
</feature>
<dbReference type="InterPro" id="IPR036034">
    <property type="entry name" value="PDZ_sf"/>
</dbReference>
<feature type="domain" description="PDZ" evidence="6">
    <location>
        <begin position="181"/>
        <end position="230"/>
    </location>
</feature>
<feature type="transmembrane region" description="Helical" evidence="5">
    <location>
        <begin position="6"/>
        <end position="23"/>
    </location>
</feature>
<dbReference type="PROSITE" id="PS50106">
    <property type="entry name" value="PDZ"/>
    <property type="match status" value="1"/>
</dbReference>
<dbReference type="SUPFAM" id="SSF50156">
    <property type="entry name" value="PDZ domain-like"/>
    <property type="match status" value="1"/>
</dbReference>
<dbReference type="STRING" id="1184251.TCELL_0206"/>
<dbReference type="GO" id="GO:0005737">
    <property type="term" value="C:cytoplasm"/>
    <property type="evidence" value="ECO:0007669"/>
    <property type="project" value="TreeGrafter"/>
</dbReference>
<accession>I3TCZ3</accession>
<dbReference type="GO" id="GO:0031293">
    <property type="term" value="P:membrane protein intracellular domain proteolysis"/>
    <property type="evidence" value="ECO:0007669"/>
    <property type="project" value="TreeGrafter"/>
</dbReference>
<dbReference type="EMBL" id="CP003531">
    <property type="protein sequence ID" value="AFK50631.1"/>
    <property type="molecule type" value="Genomic_DNA"/>
</dbReference>
<dbReference type="PANTHER" id="PTHR13325:SF3">
    <property type="entry name" value="MEMBRANE-BOUND TRANSCRIPTION FACTOR SITE-2 PROTEASE"/>
    <property type="match status" value="1"/>
</dbReference>
<dbReference type="InParanoid" id="I3TCZ3"/>
<comment type="subcellular location">
    <subcellularLocation>
        <location evidence="1">Endomembrane system</location>
        <topology evidence="1">Multi-pass membrane protein</topology>
    </subcellularLocation>
</comment>
<feature type="transmembrane region" description="Helical" evidence="5">
    <location>
        <begin position="299"/>
        <end position="318"/>
    </location>
</feature>
<name>I3TCZ3_THEC1</name>
<sequence length="356" mass="37853">MNTALTVLGGLLAAWSTLNLLYYRKREFFESRRIRLMYGGVLVYRAGRVRGASGAWRRASVLLVASYAVSVAWFFLVVYSGIDAKLNGTGALRVLVPGVDITGLDLVYFVVAVGVAVVLHELFHGKTAVSHNVGVKSFGLAVAVIVPLAFTEIEESDFNKSSRFVKTSILAAGVAANLALGLLGLALFNIAASPSGVLVTGVVPGSLASRAGIEPYSILLSVNGVSLRGVEDLRSLLSNTTTTVLNITLLTPRGVVETISIVRNATERALGVYVTTPPASWLIDAVGVYPAVQFMRAFFWLYLVNFNLAILNAAPLFITDGGRIVFEVLGERFKKAALLVNAASLLALVLSLAPVP</sequence>
<keyword evidence="2 5" id="KW-0812">Transmembrane</keyword>
<evidence type="ECO:0000256" key="1">
    <source>
        <dbReference type="ARBA" id="ARBA00004127"/>
    </source>
</evidence>
<gene>
    <name evidence="7" type="ordered locus">TCELL_0206</name>
</gene>
<protein>
    <submittedName>
        <fullName evidence="7">Peptidase M50</fullName>
    </submittedName>
</protein>
<evidence type="ECO:0000313" key="8">
    <source>
        <dbReference type="Proteomes" id="UP000005270"/>
    </source>
</evidence>
<dbReference type="GeneID" id="13012486"/>
<evidence type="ECO:0000256" key="4">
    <source>
        <dbReference type="ARBA" id="ARBA00023136"/>
    </source>
</evidence>
<evidence type="ECO:0000313" key="7">
    <source>
        <dbReference type="EMBL" id="AFK50631.1"/>
    </source>
</evidence>
<dbReference type="HOGENOM" id="CLU_042134_0_0_2"/>
<evidence type="ECO:0000259" key="6">
    <source>
        <dbReference type="PROSITE" id="PS50106"/>
    </source>
</evidence>
<dbReference type="GO" id="GO:0012505">
    <property type="term" value="C:endomembrane system"/>
    <property type="evidence" value="ECO:0007669"/>
    <property type="project" value="UniProtKB-SubCell"/>
</dbReference>
<dbReference type="FunCoup" id="I3TCZ3">
    <property type="interactions" value="45"/>
</dbReference>
<dbReference type="AlphaFoldDB" id="I3TCZ3"/>
<dbReference type="RefSeq" id="WP_014736882.1">
    <property type="nucleotide sequence ID" value="NC_017954.1"/>
</dbReference>
<dbReference type="PANTHER" id="PTHR13325">
    <property type="entry name" value="PROTEASE M50 MEMBRANE-BOUND TRANSCRIPTION FACTOR SITE 2 PROTEASE"/>
    <property type="match status" value="1"/>
</dbReference>
<dbReference type="KEGG" id="thg:TCELL_0206"/>
<dbReference type="PRINTS" id="PR01000">
    <property type="entry name" value="SREBPS2PTASE"/>
</dbReference>
<dbReference type="Gene3D" id="2.30.42.10">
    <property type="match status" value="1"/>
</dbReference>
<dbReference type="InterPro" id="IPR001193">
    <property type="entry name" value="MBTPS2"/>
</dbReference>
<proteinExistence type="predicted"/>
<feature type="transmembrane region" description="Helical" evidence="5">
    <location>
        <begin position="60"/>
        <end position="82"/>
    </location>
</feature>
<dbReference type="Proteomes" id="UP000005270">
    <property type="component" value="Chromosome"/>
</dbReference>
<feature type="transmembrane region" description="Helical" evidence="5">
    <location>
        <begin position="170"/>
        <end position="188"/>
    </location>
</feature>
<dbReference type="InterPro" id="IPR001478">
    <property type="entry name" value="PDZ"/>
</dbReference>
<dbReference type="SMART" id="SM00228">
    <property type="entry name" value="PDZ"/>
    <property type="match status" value="1"/>
</dbReference>
<dbReference type="Pfam" id="PF17820">
    <property type="entry name" value="PDZ_6"/>
    <property type="match status" value="1"/>
</dbReference>
<evidence type="ECO:0000256" key="3">
    <source>
        <dbReference type="ARBA" id="ARBA00022989"/>
    </source>
</evidence>
<keyword evidence="8" id="KW-1185">Reference proteome</keyword>
<dbReference type="Pfam" id="PF02163">
    <property type="entry name" value="Peptidase_M50"/>
    <property type="match status" value="1"/>
</dbReference>
<dbReference type="OrthoDB" id="15212at2157"/>
<dbReference type="eggNOG" id="arCOG04064">
    <property type="taxonomic scope" value="Archaea"/>
</dbReference>
<evidence type="ECO:0000256" key="2">
    <source>
        <dbReference type="ARBA" id="ARBA00022692"/>
    </source>
</evidence>
<feature type="transmembrane region" description="Helical" evidence="5">
    <location>
        <begin position="338"/>
        <end position="355"/>
    </location>
</feature>
<organism evidence="7 8">
    <name type="scientific">Thermogladius calderae (strain DSM 22663 / VKM B-2946 / 1633)</name>
    <dbReference type="NCBI Taxonomy" id="1184251"/>
    <lineage>
        <taxon>Archaea</taxon>
        <taxon>Thermoproteota</taxon>
        <taxon>Thermoprotei</taxon>
        <taxon>Desulfurococcales</taxon>
        <taxon>Desulfurococcaceae</taxon>
        <taxon>Thermogladius</taxon>
    </lineage>
</organism>
<reference evidence="7 8" key="1">
    <citation type="journal article" date="2012" name="J. Bacteriol.">
        <title>Complete genome sequence of the hyperthermophilic cellulolytic Crenarchaeon 'Thermogladius cellulolyticus' 1633.</title>
        <authorList>
            <person name="Mardanov A.V."/>
            <person name="Kochetkova T.V."/>
            <person name="Beletsky A.V."/>
            <person name="Bonch-Osmolovskaya E.A."/>
            <person name="Ravin N.V."/>
            <person name="Skryabin K.G."/>
        </authorList>
    </citation>
    <scope>NUCLEOTIDE SEQUENCE [LARGE SCALE GENOMIC DNA]</scope>
    <source>
        <strain evidence="8">DSM 22663 / VKM B-2946 / 1633</strain>
    </source>
</reference>